<evidence type="ECO:0000313" key="1">
    <source>
        <dbReference type="EMBL" id="KAF0711122.1"/>
    </source>
</evidence>
<dbReference type="EMBL" id="CAADRA010001749">
    <property type="protein sequence ID" value="VFT82437.1"/>
    <property type="molecule type" value="Genomic_DNA"/>
</dbReference>
<dbReference type="Proteomes" id="UP000332933">
    <property type="component" value="Unassembled WGS sequence"/>
</dbReference>
<evidence type="ECO:0000313" key="2">
    <source>
        <dbReference type="EMBL" id="VFT82437.1"/>
    </source>
</evidence>
<reference evidence="1" key="2">
    <citation type="submission" date="2019-06" db="EMBL/GenBank/DDBJ databases">
        <title>Genomics analysis of Aphanomyces spp. identifies a new class of oomycete effector associated with host adaptation.</title>
        <authorList>
            <person name="Gaulin E."/>
        </authorList>
    </citation>
    <scope>NUCLEOTIDE SEQUENCE</scope>
    <source>
        <strain evidence="1">CBS 578.67</strain>
    </source>
</reference>
<keyword evidence="3" id="KW-1185">Reference proteome</keyword>
<accession>A0A485KH98</accession>
<dbReference type="EMBL" id="VJMH01001748">
    <property type="protein sequence ID" value="KAF0711122.1"/>
    <property type="molecule type" value="Genomic_DNA"/>
</dbReference>
<evidence type="ECO:0000313" key="3">
    <source>
        <dbReference type="Proteomes" id="UP000332933"/>
    </source>
</evidence>
<reference evidence="2 3" key="1">
    <citation type="submission" date="2019-03" db="EMBL/GenBank/DDBJ databases">
        <authorList>
            <person name="Gaulin E."/>
            <person name="Dumas B."/>
        </authorList>
    </citation>
    <scope>NUCLEOTIDE SEQUENCE [LARGE SCALE GENOMIC DNA]</scope>
    <source>
        <strain evidence="2">CBS 568.67</strain>
    </source>
</reference>
<dbReference type="OrthoDB" id="69505at2759"/>
<organism evidence="2 3">
    <name type="scientific">Aphanomyces stellatus</name>
    <dbReference type="NCBI Taxonomy" id="120398"/>
    <lineage>
        <taxon>Eukaryota</taxon>
        <taxon>Sar</taxon>
        <taxon>Stramenopiles</taxon>
        <taxon>Oomycota</taxon>
        <taxon>Saprolegniomycetes</taxon>
        <taxon>Saprolegniales</taxon>
        <taxon>Verrucalvaceae</taxon>
        <taxon>Aphanomyces</taxon>
    </lineage>
</organism>
<name>A0A485KH98_9STRA</name>
<protein>
    <submittedName>
        <fullName evidence="2">Aste57867_5378 protein</fullName>
    </submittedName>
</protein>
<proteinExistence type="predicted"/>
<gene>
    <name evidence="2" type="primary">Aste57867_5378</name>
    <name evidence="1" type="ORF">As57867_005365</name>
    <name evidence="2" type="ORF">ASTE57867_5378</name>
</gene>
<dbReference type="AlphaFoldDB" id="A0A485KH98"/>
<sequence>MSVACNGDGESIYALPTRNMAVQRINRLIRKMDMKEVEADLISPTRAETNPGVYVCEVSLEDWKRYVKSEQQALVSRAMAWKDGKIYIVELPGWIHDNFSRFLDIVVVRAARTFDEHLQSRGSSYVDNLEHIEPDSSFGPAPGFGATPPIGLKWGEYHTLKVEVGVARGWPDLDEKAIQWSEFPGVEYILLIRLSPALRVHQYKLS</sequence>